<dbReference type="GO" id="GO:0016787">
    <property type="term" value="F:hydrolase activity"/>
    <property type="evidence" value="ECO:0007669"/>
    <property type="project" value="UniProtKB-KW"/>
</dbReference>
<reference evidence="6 7" key="1">
    <citation type="submission" date="2018-07" db="EMBL/GenBank/DDBJ databases">
        <title>Genomic Encyclopedia of Type Strains, Phase IV (KMG-IV): sequencing the most valuable type-strain genomes for metagenomic binning, comparative biology and taxonomic classification.</title>
        <authorList>
            <person name="Goeker M."/>
        </authorList>
    </citation>
    <scope>NUCLEOTIDE SEQUENCE [LARGE SCALE GENOMIC DNA]</scope>
    <source>
        <strain evidence="6 7">DSM 16500</strain>
    </source>
</reference>
<dbReference type="InterPro" id="IPR011330">
    <property type="entry name" value="Glyco_hydro/deAcase_b/a-brl"/>
</dbReference>
<proteinExistence type="predicted"/>
<dbReference type="CDD" id="cd10807">
    <property type="entry name" value="YdjC_like_3"/>
    <property type="match status" value="1"/>
</dbReference>
<dbReference type="RefSeq" id="WP_114835056.1">
    <property type="nucleotide sequence ID" value="NZ_LR699114.1"/>
</dbReference>
<protein>
    <submittedName>
        <fullName evidence="6">Uncharacterized protein</fullName>
    </submittedName>
</protein>
<evidence type="ECO:0000256" key="3">
    <source>
        <dbReference type="ARBA" id="ARBA00022801"/>
    </source>
</evidence>
<gene>
    <name evidence="6" type="ORF">C8D86_12229</name>
</gene>
<dbReference type="PANTHER" id="PTHR31609">
    <property type="entry name" value="YDJC DEACETYLASE FAMILY MEMBER"/>
    <property type="match status" value="1"/>
</dbReference>
<organism evidence="6 7">
    <name type="scientific">Aquicella lusitana</name>
    <dbReference type="NCBI Taxonomy" id="254246"/>
    <lineage>
        <taxon>Bacteria</taxon>
        <taxon>Pseudomonadati</taxon>
        <taxon>Pseudomonadota</taxon>
        <taxon>Gammaproteobacteria</taxon>
        <taxon>Legionellales</taxon>
        <taxon>Coxiellaceae</taxon>
        <taxon>Aquicella</taxon>
    </lineage>
</organism>
<dbReference type="GO" id="GO:0005975">
    <property type="term" value="P:carbohydrate metabolic process"/>
    <property type="evidence" value="ECO:0007669"/>
    <property type="project" value="InterPro"/>
</dbReference>
<keyword evidence="3" id="KW-0378">Hydrolase</keyword>
<comment type="caution">
    <text evidence="6">The sequence shown here is derived from an EMBL/GenBank/DDBJ whole genome shotgun (WGS) entry which is preliminary data.</text>
</comment>
<evidence type="ECO:0000313" key="6">
    <source>
        <dbReference type="EMBL" id="RDI40985.1"/>
    </source>
</evidence>
<dbReference type="Gene3D" id="3.20.20.370">
    <property type="entry name" value="Glycoside hydrolase/deacetylase"/>
    <property type="match status" value="1"/>
</dbReference>
<dbReference type="GO" id="GO:0019213">
    <property type="term" value="F:deacetylase activity"/>
    <property type="evidence" value="ECO:0007669"/>
    <property type="project" value="TreeGrafter"/>
</dbReference>
<keyword evidence="2" id="KW-0479">Metal-binding</keyword>
<dbReference type="PANTHER" id="PTHR31609:SF1">
    <property type="entry name" value="CARBOHYDRATE DEACETYLASE"/>
    <property type="match status" value="1"/>
</dbReference>
<keyword evidence="5" id="KW-0119">Carbohydrate metabolism</keyword>
<dbReference type="Proteomes" id="UP000254720">
    <property type="component" value="Unassembled WGS sequence"/>
</dbReference>
<dbReference type="OrthoDB" id="5295855at2"/>
<evidence type="ECO:0000256" key="5">
    <source>
        <dbReference type="ARBA" id="ARBA00023277"/>
    </source>
</evidence>
<sequence length="273" mass="30725">MKRIVLCADDYGQAEAISQGIITLIQNGRLSATSCMVNSPLWLAHAKRLLPFQPHIDLGLHFNLTEGKALSARFVEAYGENLFSLSSLMGRSFLRKPDIAAIEAECEAQLERFIEALGCPPNFIDGHQHVHQLPVVRTALVNVYEKHLRPYKTYVRLVGEKPKLGDLMSDLKKVVIYASGTKALKRLLEQNQIPHNNSFAGIYSFSKAYQYKTLFPRFLEKVDDKGIIMCHPGLPSSEPGDAIAEARYKEYQYLSGNQFLIDCHRKGVTLGRF</sequence>
<comment type="cofactor">
    <cofactor evidence="1">
        <name>Mg(2+)</name>
        <dbReference type="ChEBI" id="CHEBI:18420"/>
    </cofactor>
</comment>
<dbReference type="EMBL" id="QQAX01000022">
    <property type="protein sequence ID" value="RDI40985.1"/>
    <property type="molecule type" value="Genomic_DNA"/>
</dbReference>
<name>A0A370GB11_9COXI</name>
<accession>A0A370GB11</accession>
<evidence type="ECO:0000256" key="2">
    <source>
        <dbReference type="ARBA" id="ARBA00022723"/>
    </source>
</evidence>
<dbReference type="Pfam" id="PF04794">
    <property type="entry name" value="YdjC"/>
    <property type="match status" value="1"/>
</dbReference>
<evidence type="ECO:0000256" key="4">
    <source>
        <dbReference type="ARBA" id="ARBA00022842"/>
    </source>
</evidence>
<keyword evidence="4" id="KW-0460">Magnesium</keyword>
<keyword evidence="7" id="KW-1185">Reference proteome</keyword>
<dbReference type="AlphaFoldDB" id="A0A370GB11"/>
<dbReference type="InterPro" id="IPR006879">
    <property type="entry name" value="YdjC-like"/>
</dbReference>
<dbReference type="SUPFAM" id="SSF88713">
    <property type="entry name" value="Glycoside hydrolase/deacetylase"/>
    <property type="match status" value="1"/>
</dbReference>
<dbReference type="GO" id="GO:0046872">
    <property type="term" value="F:metal ion binding"/>
    <property type="evidence" value="ECO:0007669"/>
    <property type="project" value="UniProtKB-KW"/>
</dbReference>
<evidence type="ECO:0000313" key="7">
    <source>
        <dbReference type="Proteomes" id="UP000254720"/>
    </source>
</evidence>
<evidence type="ECO:0000256" key="1">
    <source>
        <dbReference type="ARBA" id="ARBA00001946"/>
    </source>
</evidence>